<gene>
    <name evidence="2" type="ORF">GGR25_003097</name>
</gene>
<reference evidence="2 3" key="1">
    <citation type="submission" date="2020-08" db="EMBL/GenBank/DDBJ databases">
        <title>Genomic Encyclopedia of Type Strains, Phase IV (KMG-IV): sequencing the most valuable type-strain genomes for metagenomic binning, comparative biology and taxonomic classification.</title>
        <authorList>
            <person name="Goeker M."/>
        </authorList>
    </citation>
    <scope>NUCLEOTIDE SEQUENCE [LARGE SCALE GENOMIC DNA]</scope>
    <source>
        <strain evidence="2 3">DSM 25966</strain>
    </source>
</reference>
<evidence type="ECO:0000313" key="3">
    <source>
        <dbReference type="Proteomes" id="UP000553963"/>
    </source>
</evidence>
<evidence type="ECO:0000313" key="2">
    <source>
        <dbReference type="EMBL" id="MBB3932039.1"/>
    </source>
</evidence>
<proteinExistence type="predicted"/>
<comment type="caution">
    <text evidence="2">The sequence shown here is derived from an EMBL/GenBank/DDBJ whole genome shotgun (WGS) entry which is preliminary data.</text>
</comment>
<keyword evidence="1" id="KW-0812">Transmembrane</keyword>
<dbReference type="Proteomes" id="UP000553963">
    <property type="component" value="Unassembled WGS sequence"/>
</dbReference>
<organism evidence="2 3">
    <name type="scientific">Kaistia hirudinis</name>
    <dbReference type="NCBI Taxonomy" id="1293440"/>
    <lineage>
        <taxon>Bacteria</taxon>
        <taxon>Pseudomonadati</taxon>
        <taxon>Pseudomonadota</taxon>
        <taxon>Alphaproteobacteria</taxon>
        <taxon>Hyphomicrobiales</taxon>
        <taxon>Kaistiaceae</taxon>
        <taxon>Kaistia</taxon>
    </lineage>
</organism>
<feature type="transmembrane region" description="Helical" evidence="1">
    <location>
        <begin position="97"/>
        <end position="117"/>
    </location>
</feature>
<evidence type="ECO:0000256" key="1">
    <source>
        <dbReference type="SAM" id="Phobius"/>
    </source>
</evidence>
<protein>
    <submittedName>
        <fullName evidence="2">Uncharacterized protein</fullName>
    </submittedName>
</protein>
<sequence length="152" mass="15855">MTVRSRSSTTPTTFGRVFATLAVHVVLGPLIGAAFALLVLVPLAVVTLGPSVIRAIGSILAAAPWLPYSYGLLPAALVGIVVVLRERMIGGPVPWRHTAAIGLLVGLVAGLFSFGRFPATNPYLVGLFAVSGLAAALGCRLALTLLRRWTRT</sequence>
<name>A0A840AP26_9HYPH</name>
<accession>A0A840AP26</accession>
<keyword evidence="3" id="KW-1185">Reference proteome</keyword>
<feature type="transmembrane region" description="Helical" evidence="1">
    <location>
        <begin position="123"/>
        <end position="146"/>
    </location>
</feature>
<feature type="transmembrane region" description="Helical" evidence="1">
    <location>
        <begin position="65"/>
        <end position="85"/>
    </location>
</feature>
<keyword evidence="1" id="KW-0472">Membrane</keyword>
<feature type="transmembrane region" description="Helical" evidence="1">
    <location>
        <begin position="21"/>
        <end position="45"/>
    </location>
</feature>
<dbReference type="RefSeq" id="WP_183399714.1">
    <property type="nucleotide sequence ID" value="NZ_JACIDS010000004.1"/>
</dbReference>
<dbReference type="AlphaFoldDB" id="A0A840AP26"/>
<dbReference type="EMBL" id="JACIDS010000004">
    <property type="protein sequence ID" value="MBB3932039.1"/>
    <property type="molecule type" value="Genomic_DNA"/>
</dbReference>
<keyword evidence="1" id="KW-1133">Transmembrane helix</keyword>